<dbReference type="PANTHER" id="PTHR21366">
    <property type="entry name" value="GLYOXALASE FAMILY PROTEIN"/>
    <property type="match status" value="1"/>
</dbReference>
<dbReference type="SUPFAM" id="SSF54593">
    <property type="entry name" value="Glyoxalase/Bleomycin resistance protein/Dihydroxybiphenyl dioxygenase"/>
    <property type="match status" value="1"/>
</dbReference>
<dbReference type="Gene3D" id="3.10.180.10">
    <property type="entry name" value="2,3-Dihydroxybiphenyl 1,2-Dioxygenase, domain 1"/>
    <property type="match status" value="1"/>
</dbReference>
<accession>A0A1X1SYM3</accession>
<evidence type="ECO:0000313" key="1">
    <source>
        <dbReference type="EMBL" id="BBZ41898.1"/>
    </source>
</evidence>
<name>A0A1X1SYM3_9MYCO</name>
<gene>
    <name evidence="1" type="ORF">MCNS_49610</name>
</gene>
<dbReference type="InterPro" id="IPR029068">
    <property type="entry name" value="Glyas_Bleomycin-R_OHBP_Dase"/>
</dbReference>
<dbReference type="Proteomes" id="UP000467385">
    <property type="component" value="Chromosome"/>
</dbReference>
<dbReference type="STRING" id="44010.AWC00_24250"/>
<dbReference type="PANTHER" id="PTHR21366:SF14">
    <property type="entry name" value="GLYOXALASE DOMAIN-CONTAINING PROTEIN 5"/>
    <property type="match status" value="1"/>
</dbReference>
<dbReference type="GO" id="GO:0051213">
    <property type="term" value="F:dioxygenase activity"/>
    <property type="evidence" value="ECO:0007669"/>
    <property type="project" value="UniProtKB-KW"/>
</dbReference>
<dbReference type="AlphaFoldDB" id="A0A1X1SYM3"/>
<keyword evidence="1" id="KW-0223">Dioxygenase</keyword>
<keyword evidence="2" id="KW-1185">Reference proteome</keyword>
<dbReference type="InterPro" id="IPR004360">
    <property type="entry name" value="Glyas_Fos-R_dOase_dom"/>
</dbReference>
<sequence>MRLDHVVLWAKDPRAAVDFYTRVVGLEPLRLSEYEAQAVPFPSVRVCADSIIDLMPLEAGKAGHPVDHVCLALSRAEYDALEARLAAAGVDIVARRENNFGAQGSAPQAIYFKDPDGNVVEARYYE</sequence>
<dbReference type="RefSeq" id="WP_085235328.1">
    <property type="nucleotide sequence ID" value="NZ_AP022613.1"/>
</dbReference>
<proteinExistence type="predicted"/>
<dbReference type="OrthoDB" id="9812656at2"/>
<protein>
    <submittedName>
        <fullName evidence="1">Dioxygenase</fullName>
    </submittedName>
</protein>
<dbReference type="InterPro" id="IPR037523">
    <property type="entry name" value="VOC_core"/>
</dbReference>
<dbReference type="InterPro" id="IPR050383">
    <property type="entry name" value="GlyoxalaseI/FosfomycinResist"/>
</dbReference>
<dbReference type="EMBL" id="AP022613">
    <property type="protein sequence ID" value="BBZ41898.1"/>
    <property type="molecule type" value="Genomic_DNA"/>
</dbReference>
<keyword evidence="1" id="KW-0560">Oxidoreductase</keyword>
<dbReference type="PROSITE" id="PS51819">
    <property type="entry name" value="VOC"/>
    <property type="match status" value="1"/>
</dbReference>
<reference evidence="1 2" key="1">
    <citation type="journal article" date="2019" name="Emerg. Microbes Infect.">
        <title>Comprehensive subspecies identification of 175 nontuberculous mycobacteria species based on 7547 genomic profiles.</title>
        <authorList>
            <person name="Matsumoto Y."/>
            <person name="Kinjo T."/>
            <person name="Motooka D."/>
            <person name="Nabeya D."/>
            <person name="Jung N."/>
            <person name="Uechi K."/>
            <person name="Horii T."/>
            <person name="Iida T."/>
            <person name="Fujita J."/>
            <person name="Nakamura S."/>
        </authorList>
    </citation>
    <scope>NUCLEOTIDE SEQUENCE [LARGE SCALE GENOMIC DNA]</scope>
    <source>
        <strain evidence="1 2">JCM 14738</strain>
    </source>
</reference>
<dbReference type="Pfam" id="PF00903">
    <property type="entry name" value="Glyoxalase"/>
    <property type="match status" value="1"/>
</dbReference>
<evidence type="ECO:0000313" key="2">
    <source>
        <dbReference type="Proteomes" id="UP000467385"/>
    </source>
</evidence>
<organism evidence="1 2">
    <name type="scientific">Mycobacterium conspicuum</name>
    <dbReference type="NCBI Taxonomy" id="44010"/>
    <lineage>
        <taxon>Bacteria</taxon>
        <taxon>Bacillati</taxon>
        <taxon>Actinomycetota</taxon>
        <taxon>Actinomycetes</taxon>
        <taxon>Mycobacteriales</taxon>
        <taxon>Mycobacteriaceae</taxon>
        <taxon>Mycobacterium</taxon>
    </lineage>
</organism>